<evidence type="ECO:0000259" key="3">
    <source>
        <dbReference type="Pfam" id="PF00899"/>
    </source>
</evidence>
<dbReference type="FunFam" id="3.40.50.720:FF:000080">
    <property type="entry name" value="Thiazole biosynthesis adenylyltransferase ThiF"/>
    <property type="match status" value="1"/>
</dbReference>
<protein>
    <submittedName>
        <fullName evidence="5">HesA/MoeB/ThiF family protein</fullName>
    </submittedName>
    <submittedName>
        <fullName evidence="4">Sulfur carrier protein ThiS adenylyltransferase</fullName>
    </submittedName>
</protein>
<dbReference type="GO" id="GO:0004792">
    <property type="term" value="F:thiosulfate-cyanide sulfurtransferase activity"/>
    <property type="evidence" value="ECO:0007669"/>
    <property type="project" value="TreeGrafter"/>
</dbReference>
<keyword evidence="2" id="KW-0812">Transmembrane</keyword>
<evidence type="ECO:0000313" key="5">
    <source>
        <dbReference type="EMBL" id="QOD56578.1"/>
    </source>
</evidence>
<dbReference type="InterPro" id="IPR045886">
    <property type="entry name" value="ThiF/MoeB/HesA"/>
</dbReference>
<dbReference type="InterPro" id="IPR035985">
    <property type="entry name" value="Ubiquitin-activating_enz"/>
</dbReference>
<feature type="transmembrane region" description="Helical" evidence="2">
    <location>
        <begin position="35"/>
        <end position="62"/>
    </location>
</feature>
<dbReference type="RefSeq" id="WP_086957370.1">
    <property type="nucleotide sequence ID" value="NZ_AP018045.1"/>
</dbReference>
<comment type="similarity">
    <text evidence="1">Belongs to the HesA/MoeB/ThiF family.</text>
</comment>
<dbReference type="Proteomes" id="UP000516656">
    <property type="component" value="Chromosome 1"/>
</dbReference>
<reference evidence="4" key="1">
    <citation type="journal article" date="2017" name="Genome Announc.">
        <title>Whole-Genome Sequence of Photobacterium damselae subsp. piscicida Strain 91-197, Isolated from Hybrid Striped Bass (Morone sp.) in the United States.</title>
        <authorList>
            <person name="Teru Y."/>
            <person name="Hikima J."/>
            <person name="Kono T."/>
            <person name="Sakai M."/>
            <person name="Takano T."/>
            <person name="Hawke J.P."/>
            <person name="Takeyama H."/>
            <person name="Aoki T."/>
        </authorList>
    </citation>
    <scope>NUCLEOTIDE SEQUENCE</scope>
    <source>
        <strain evidence="4">91-197</strain>
    </source>
</reference>
<dbReference type="SUPFAM" id="SSF69572">
    <property type="entry name" value="Activating enzymes of the ubiquitin-like proteins"/>
    <property type="match status" value="1"/>
</dbReference>
<dbReference type="EMBL" id="AP018045">
    <property type="protein sequence ID" value="BAX54571.1"/>
    <property type="molecule type" value="Genomic_DNA"/>
</dbReference>
<dbReference type="GO" id="GO:0008146">
    <property type="term" value="F:sulfotransferase activity"/>
    <property type="evidence" value="ECO:0007669"/>
    <property type="project" value="TreeGrafter"/>
</dbReference>
<dbReference type="EMBL" id="CP061854">
    <property type="protein sequence ID" value="QOD56578.1"/>
    <property type="molecule type" value="Genomic_DNA"/>
</dbReference>
<name>A0A1V1V6W5_PHODP</name>
<proteinExistence type="inferred from homology"/>
<gene>
    <name evidence="5" type="ORF">IC627_00270</name>
    <name evidence="4" type="ORF">PDPUS_1_03197</name>
</gene>
<dbReference type="PANTHER" id="PTHR10953:SF240">
    <property type="entry name" value="SULFUR CARRIER PROTEIN THIS ADENYLYLTRANSFERASE"/>
    <property type="match status" value="1"/>
</dbReference>
<accession>A0A1V1V6W5</accession>
<keyword evidence="4" id="KW-0548">Nucleotidyltransferase</keyword>
<dbReference type="GO" id="GO:0005829">
    <property type="term" value="C:cytosol"/>
    <property type="evidence" value="ECO:0007669"/>
    <property type="project" value="TreeGrafter"/>
</dbReference>
<dbReference type="PANTHER" id="PTHR10953">
    <property type="entry name" value="UBIQUITIN-ACTIVATING ENZYME E1"/>
    <property type="match status" value="1"/>
</dbReference>
<reference evidence="5 7" key="3">
    <citation type="submission" date="2020-09" db="EMBL/GenBank/DDBJ databases">
        <title>Complete, closed and curated genome sequences of Photobacterium damselae subsp. piscicida isolates from Australia indicate localised evolution and additional plasmid-borne pathogenicity mechanisms.</title>
        <authorList>
            <person name="Baseggio L."/>
            <person name="Silayeva O."/>
            <person name="Buller N."/>
            <person name="Landos M."/>
            <person name="Engelstaedter J."/>
            <person name="Barnes A.C."/>
        </authorList>
    </citation>
    <scope>NUCLEOTIDE SEQUENCE [LARGE SCALE GENOMIC DNA]</scope>
    <source>
        <strain evidence="5 7">AS-16-0540-1</strain>
    </source>
</reference>
<evidence type="ECO:0000313" key="4">
    <source>
        <dbReference type="EMBL" id="BAX54571.1"/>
    </source>
</evidence>
<dbReference type="CDD" id="cd00757">
    <property type="entry name" value="ThiF_MoeB_HesA_family"/>
    <property type="match status" value="1"/>
</dbReference>
<organism evidence="4 6">
    <name type="scientific">Photobacterium damsela subsp. piscicida</name>
    <name type="common">Pasteurella piscicida</name>
    <dbReference type="NCBI Taxonomy" id="38294"/>
    <lineage>
        <taxon>Bacteria</taxon>
        <taxon>Pseudomonadati</taxon>
        <taxon>Pseudomonadota</taxon>
        <taxon>Gammaproteobacteria</taxon>
        <taxon>Vibrionales</taxon>
        <taxon>Vibrionaceae</taxon>
        <taxon>Photobacterium</taxon>
    </lineage>
</organism>
<dbReference type="Pfam" id="PF00899">
    <property type="entry name" value="ThiF"/>
    <property type="match status" value="1"/>
</dbReference>
<keyword evidence="2" id="KW-0472">Membrane</keyword>
<keyword evidence="2" id="KW-1133">Transmembrane helix</keyword>
<evidence type="ECO:0000313" key="6">
    <source>
        <dbReference type="Proteomes" id="UP000218676"/>
    </source>
</evidence>
<evidence type="ECO:0000256" key="2">
    <source>
        <dbReference type="SAM" id="Phobius"/>
    </source>
</evidence>
<dbReference type="GO" id="GO:0016779">
    <property type="term" value="F:nucleotidyltransferase activity"/>
    <property type="evidence" value="ECO:0007669"/>
    <property type="project" value="UniProtKB-KW"/>
</dbReference>
<evidence type="ECO:0000256" key="1">
    <source>
        <dbReference type="ARBA" id="ARBA00009919"/>
    </source>
</evidence>
<sequence>MTPSLTDHQFLRYSRQLMVPEISEQGQSQLAQAKVLIIGAGGLGSIAALYLAGAGIGALWLADGDKVELSNLARQILYRESDLGQNKAVQASTQLSQLNSTVSIVPLTSHLHDNGLCAAISRVDLVLDCSDNFATRYAVNKACMECQIPLISGAAIGWQGQVISFGFHQSSSPCYHCLYPQMAKTQTKQNCQTMGVVGPLVGVIGAFQALEAIKYFTVPQSITWGELHQFNGLNNQWQSVQCGSDVSCLMCQQENENEALV</sequence>
<feature type="domain" description="THIF-type NAD/FAD binding fold" evidence="3">
    <location>
        <begin position="13"/>
        <end position="247"/>
    </location>
</feature>
<dbReference type="GO" id="GO:0008641">
    <property type="term" value="F:ubiquitin-like modifier activating enzyme activity"/>
    <property type="evidence" value="ECO:0007669"/>
    <property type="project" value="InterPro"/>
</dbReference>
<dbReference type="InterPro" id="IPR000594">
    <property type="entry name" value="ThiF_NAD_FAD-bd"/>
</dbReference>
<dbReference type="Gene3D" id="3.40.50.720">
    <property type="entry name" value="NAD(P)-binding Rossmann-like Domain"/>
    <property type="match status" value="1"/>
</dbReference>
<evidence type="ECO:0000313" key="7">
    <source>
        <dbReference type="Proteomes" id="UP000516656"/>
    </source>
</evidence>
<keyword evidence="4" id="KW-0808">Transferase</keyword>
<dbReference type="Proteomes" id="UP000218676">
    <property type="component" value="Chromosome 1"/>
</dbReference>
<dbReference type="AlphaFoldDB" id="A0A1V1V6W5"/>
<reference evidence="6" key="2">
    <citation type="submission" date="2017-05" db="EMBL/GenBank/DDBJ databases">
        <title>Whole genome sequence of fish pathogenic bacteria, Photobacterium damselae subsp. piscicida, strain 91-197, isolated from hybrid striped bass (Morone sp.) in USA.</title>
        <authorList>
            <person name="Teru Y."/>
            <person name="Hikima J."/>
            <person name="Kono T."/>
            <person name="Sakai M."/>
            <person name="Takano T."/>
            <person name="Hawke J.P."/>
            <person name="Takeyama H."/>
            <person name="Aoki T."/>
        </authorList>
    </citation>
    <scope>NUCLEOTIDE SEQUENCE [LARGE SCALE GENOMIC DNA]</scope>
    <source>
        <strain evidence="6">91-197</strain>
    </source>
</reference>